<evidence type="ECO:0000313" key="1">
    <source>
        <dbReference type="EMBL" id="KAJ8628126.1"/>
    </source>
</evidence>
<gene>
    <name evidence="1" type="ORF">MRB53_021433</name>
</gene>
<reference evidence="1 2" key="1">
    <citation type="journal article" date="2022" name="Hortic Res">
        <title>A haplotype resolved chromosomal level avocado genome allows analysis of novel avocado genes.</title>
        <authorList>
            <person name="Nath O."/>
            <person name="Fletcher S.J."/>
            <person name="Hayward A."/>
            <person name="Shaw L.M."/>
            <person name="Masouleh A.K."/>
            <person name="Furtado A."/>
            <person name="Henry R.J."/>
            <person name="Mitter N."/>
        </authorList>
    </citation>
    <scope>NUCLEOTIDE SEQUENCE [LARGE SCALE GENOMIC DNA]</scope>
    <source>
        <strain evidence="2">cv. Hass</strain>
    </source>
</reference>
<name>A0ACC2L400_PERAE</name>
<dbReference type="EMBL" id="CM056814">
    <property type="protein sequence ID" value="KAJ8628126.1"/>
    <property type="molecule type" value="Genomic_DNA"/>
</dbReference>
<organism evidence="1 2">
    <name type="scientific">Persea americana</name>
    <name type="common">Avocado</name>
    <dbReference type="NCBI Taxonomy" id="3435"/>
    <lineage>
        <taxon>Eukaryota</taxon>
        <taxon>Viridiplantae</taxon>
        <taxon>Streptophyta</taxon>
        <taxon>Embryophyta</taxon>
        <taxon>Tracheophyta</taxon>
        <taxon>Spermatophyta</taxon>
        <taxon>Magnoliopsida</taxon>
        <taxon>Magnoliidae</taxon>
        <taxon>Laurales</taxon>
        <taxon>Lauraceae</taxon>
        <taxon>Persea</taxon>
    </lineage>
</organism>
<proteinExistence type="predicted"/>
<comment type="caution">
    <text evidence="1">The sequence shown here is derived from an EMBL/GenBank/DDBJ whole genome shotgun (WGS) entry which is preliminary data.</text>
</comment>
<dbReference type="Proteomes" id="UP001234297">
    <property type="component" value="Chromosome 6"/>
</dbReference>
<accession>A0ACC2L400</accession>
<sequence>MLKMKEVIGESSSVSIGQNEEMEFPPGFRFCPFSWELIQYFVKNKNDGVALPIQIPVADIYECHPERLPALKIWRSFKYAIDSEKYYFTRRQYKNQKGSRVKRSTDGGYWKTTSKDIEITDGENKKIGYLKKFKFMEGKGRNPTNWIMHEYKDLDDTNSAKEETTSIANSSRISRYVLCKIYKVGKDPINSPQAIEYTETEIEFEGSCSIHQNHSISINGFHPHQTSSQNMNQFYDNEVEESSIPHTIPISSQSNEGGCVGGMHPTDTIDNVLEFPTSDASALLLNMNQFQAQSHEVNLHHDQFPEEACTQPADPNFTSPVTGHLLPPCLAATPLPASGYGSHPLQRPLPPVPANGHCCHLLSPLLLLPYLCKLSALPATASSPPSAPGHCDLLQIRGHFQTTGHPQTSGHSPYNLHNLLTSRPVHLNPYSAAIVAFFPSGHYCRRPSHLQSPT</sequence>
<evidence type="ECO:0000313" key="2">
    <source>
        <dbReference type="Proteomes" id="UP001234297"/>
    </source>
</evidence>
<keyword evidence="2" id="KW-1185">Reference proteome</keyword>
<protein>
    <submittedName>
        <fullName evidence="1">Uncharacterized protein</fullName>
    </submittedName>
</protein>